<evidence type="ECO:0000313" key="3">
    <source>
        <dbReference type="Proteomes" id="UP001212123"/>
    </source>
</evidence>
<feature type="region of interest" description="Disordered" evidence="1">
    <location>
        <begin position="24"/>
        <end position="57"/>
    </location>
</feature>
<name>A0ABT5A3I1_9CYAN</name>
<evidence type="ECO:0000313" key="2">
    <source>
        <dbReference type="EMBL" id="MDB9486075.1"/>
    </source>
</evidence>
<accession>A0ABT5A3I1</accession>
<dbReference type="EMBL" id="JAQMTU010000035">
    <property type="protein sequence ID" value="MDB9486075.1"/>
    <property type="molecule type" value="Genomic_DNA"/>
</dbReference>
<protein>
    <recommendedName>
        <fullName evidence="4">Transmembrane anchored protein</fullName>
    </recommendedName>
</protein>
<dbReference type="Proteomes" id="UP001212123">
    <property type="component" value="Unassembled WGS sequence"/>
</dbReference>
<organism evidence="2 3">
    <name type="scientific">Dolichospermum circinale CS-537/01</name>
    <dbReference type="NCBI Taxonomy" id="3021739"/>
    <lineage>
        <taxon>Bacteria</taxon>
        <taxon>Bacillati</taxon>
        <taxon>Cyanobacteriota</taxon>
        <taxon>Cyanophyceae</taxon>
        <taxon>Nostocales</taxon>
        <taxon>Aphanizomenonaceae</taxon>
        <taxon>Dolichospermum</taxon>
        <taxon>Dolichospermum circinale</taxon>
    </lineage>
</organism>
<dbReference type="RefSeq" id="WP_155963924.1">
    <property type="nucleotide sequence ID" value="NZ_JAQMTU010000035.1"/>
</dbReference>
<sequence length="57" mass="5768">MPTIFSTRKLLGIILIGLIVTSCSGGTSSNTCQNPDDRASDGSRCGGRAASVRPGGN</sequence>
<gene>
    <name evidence="2" type="ORF">PN492_05845</name>
</gene>
<evidence type="ECO:0000256" key="1">
    <source>
        <dbReference type="SAM" id="MobiDB-lite"/>
    </source>
</evidence>
<keyword evidence="3" id="KW-1185">Reference proteome</keyword>
<evidence type="ECO:0008006" key="4">
    <source>
        <dbReference type="Google" id="ProtNLM"/>
    </source>
</evidence>
<reference evidence="2 3" key="1">
    <citation type="submission" date="2023-01" db="EMBL/GenBank/DDBJ databases">
        <title>Genomes from the Australian National Cyanobacteria Reference Collection.</title>
        <authorList>
            <person name="Willis A."/>
            <person name="Lee E.M.F."/>
        </authorList>
    </citation>
    <scope>NUCLEOTIDE SEQUENCE [LARGE SCALE GENOMIC DNA]</scope>
    <source>
        <strain evidence="2 3">CS-537/01</strain>
    </source>
</reference>
<comment type="caution">
    <text evidence="2">The sequence shown here is derived from an EMBL/GenBank/DDBJ whole genome shotgun (WGS) entry which is preliminary data.</text>
</comment>
<proteinExistence type="predicted"/>